<protein>
    <recommendedName>
        <fullName evidence="3">Heterokaryon incompatibility domain-containing protein</fullName>
    </recommendedName>
</protein>
<gene>
    <name evidence="1" type="ORF">H2201_001480</name>
</gene>
<evidence type="ECO:0008006" key="3">
    <source>
        <dbReference type="Google" id="ProtNLM"/>
    </source>
</evidence>
<keyword evidence="2" id="KW-1185">Reference proteome</keyword>
<evidence type="ECO:0000313" key="2">
    <source>
        <dbReference type="Proteomes" id="UP001172684"/>
    </source>
</evidence>
<evidence type="ECO:0000313" key="1">
    <source>
        <dbReference type="EMBL" id="KAJ9668432.1"/>
    </source>
</evidence>
<organism evidence="1 2">
    <name type="scientific">Coniosporium apollinis</name>
    <dbReference type="NCBI Taxonomy" id="61459"/>
    <lineage>
        <taxon>Eukaryota</taxon>
        <taxon>Fungi</taxon>
        <taxon>Dikarya</taxon>
        <taxon>Ascomycota</taxon>
        <taxon>Pezizomycotina</taxon>
        <taxon>Dothideomycetes</taxon>
        <taxon>Dothideomycetes incertae sedis</taxon>
        <taxon>Coniosporium</taxon>
    </lineage>
</organism>
<dbReference type="EMBL" id="JAPDRL010000007">
    <property type="protein sequence ID" value="KAJ9668432.1"/>
    <property type="molecule type" value="Genomic_DNA"/>
</dbReference>
<accession>A0ABQ9P1D8</accession>
<dbReference type="Proteomes" id="UP001172684">
    <property type="component" value="Unassembled WGS sequence"/>
</dbReference>
<sequence>MAYGPLDTTQKQIRLLHLASADRDEDEIKCSFSLASLDEDIDYEALSYAWGDTNDTVPIKEMGQGAYKYTSSSTAPRKLGSGH</sequence>
<reference evidence="1" key="1">
    <citation type="submission" date="2022-10" db="EMBL/GenBank/DDBJ databases">
        <title>Culturing micro-colonial fungi from biological soil crusts in the Mojave desert and describing Neophaeococcomyces mojavensis, and introducing the new genera and species Taxawa tesnikishii.</title>
        <authorList>
            <person name="Kurbessoian T."/>
            <person name="Stajich J.E."/>
        </authorList>
    </citation>
    <scope>NUCLEOTIDE SEQUENCE</scope>
    <source>
        <strain evidence="1">TK_1</strain>
    </source>
</reference>
<name>A0ABQ9P1D8_9PEZI</name>
<proteinExistence type="predicted"/>
<comment type="caution">
    <text evidence="1">The sequence shown here is derived from an EMBL/GenBank/DDBJ whole genome shotgun (WGS) entry which is preliminary data.</text>
</comment>